<dbReference type="PROSITE" id="PS51883">
    <property type="entry name" value="OBG"/>
    <property type="match status" value="1"/>
</dbReference>
<dbReference type="Proteomes" id="UP001159363">
    <property type="component" value="Chromosome 9"/>
</dbReference>
<dbReference type="PRINTS" id="PR00326">
    <property type="entry name" value="GTP1OBG"/>
</dbReference>
<evidence type="ECO:0000256" key="2">
    <source>
        <dbReference type="ARBA" id="ARBA00023134"/>
    </source>
</evidence>
<dbReference type="PANTHER" id="PTHR11702:SF43">
    <property type="entry name" value="GTP-BINDING PROTEIN 10"/>
    <property type="match status" value="1"/>
</dbReference>
<dbReference type="SUPFAM" id="SSF82051">
    <property type="entry name" value="Obg GTP-binding protein N-terminal domain"/>
    <property type="match status" value="1"/>
</dbReference>
<feature type="domain" description="Obg" evidence="5">
    <location>
        <begin position="1"/>
        <end position="103"/>
    </location>
</feature>
<dbReference type="InterPro" id="IPR027417">
    <property type="entry name" value="P-loop_NTPase"/>
</dbReference>
<evidence type="ECO:0000256" key="1">
    <source>
        <dbReference type="ARBA" id="ARBA00022741"/>
    </source>
</evidence>
<accession>A0ABQ9GNE8</accession>
<organism evidence="6 7">
    <name type="scientific">Dryococelus australis</name>
    <dbReference type="NCBI Taxonomy" id="614101"/>
    <lineage>
        <taxon>Eukaryota</taxon>
        <taxon>Metazoa</taxon>
        <taxon>Ecdysozoa</taxon>
        <taxon>Arthropoda</taxon>
        <taxon>Hexapoda</taxon>
        <taxon>Insecta</taxon>
        <taxon>Pterygota</taxon>
        <taxon>Neoptera</taxon>
        <taxon>Polyneoptera</taxon>
        <taxon>Phasmatodea</taxon>
        <taxon>Verophasmatodea</taxon>
        <taxon>Anareolatae</taxon>
        <taxon>Phasmatidae</taxon>
        <taxon>Eurycanthinae</taxon>
        <taxon>Dryococelus</taxon>
    </lineage>
</organism>
<keyword evidence="2" id="KW-0342">GTP-binding</keyword>
<dbReference type="PROSITE" id="PS51710">
    <property type="entry name" value="G_OBG"/>
    <property type="match status" value="1"/>
</dbReference>
<dbReference type="Pfam" id="PF01926">
    <property type="entry name" value="MMR_HSR1"/>
    <property type="match status" value="1"/>
</dbReference>
<evidence type="ECO:0000259" key="5">
    <source>
        <dbReference type="PROSITE" id="PS51883"/>
    </source>
</evidence>
<evidence type="ECO:0000313" key="6">
    <source>
        <dbReference type="EMBL" id="KAJ8873551.1"/>
    </source>
</evidence>
<dbReference type="InterPro" id="IPR006073">
    <property type="entry name" value="GTP-bd"/>
</dbReference>
<dbReference type="InterPro" id="IPR006169">
    <property type="entry name" value="GTP1_OBG_dom"/>
</dbReference>
<dbReference type="Gene3D" id="2.70.210.12">
    <property type="entry name" value="GTP1/OBG domain"/>
    <property type="match status" value="1"/>
</dbReference>
<protein>
    <recommendedName>
        <fullName evidence="8">GTP-binding protein 10</fullName>
    </recommendedName>
</protein>
<dbReference type="InterPro" id="IPR045086">
    <property type="entry name" value="OBG_GTPase"/>
</dbReference>
<gene>
    <name evidence="6" type="ORF">PR048_024369</name>
</gene>
<dbReference type="Pfam" id="PF01018">
    <property type="entry name" value="GTP1_OBG"/>
    <property type="match status" value="1"/>
</dbReference>
<dbReference type="InterPro" id="IPR031167">
    <property type="entry name" value="G_OBG"/>
</dbReference>
<dbReference type="EMBL" id="JARBHB010000010">
    <property type="protein sequence ID" value="KAJ8873551.1"/>
    <property type="molecule type" value="Genomic_DNA"/>
</dbReference>
<dbReference type="Gene3D" id="3.40.50.300">
    <property type="entry name" value="P-loop containing nucleotide triphosphate hydrolases"/>
    <property type="match status" value="1"/>
</dbReference>
<dbReference type="CDD" id="cd01898">
    <property type="entry name" value="Obg"/>
    <property type="match status" value="1"/>
</dbReference>
<feature type="domain" description="OBG-type G" evidence="4">
    <location>
        <begin position="104"/>
        <end position="287"/>
    </location>
</feature>
<evidence type="ECO:0008006" key="8">
    <source>
        <dbReference type="Google" id="ProtNLM"/>
    </source>
</evidence>
<keyword evidence="3" id="KW-0175">Coiled coil</keyword>
<evidence type="ECO:0000256" key="3">
    <source>
        <dbReference type="SAM" id="Coils"/>
    </source>
</evidence>
<feature type="coiled-coil region" evidence="3">
    <location>
        <begin position="607"/>
        <end position="634"/>
    </location>
</feature>
<evidence type="ECO:0000313" key="7">
    <source>
        <dbReference type="Proteomes" id="UP001159363"/>
    </source>
</evidence>
<comment type="caution">
    <text evidence="6">The sequence shown here is derived from an EMBL/GenBank/DDBJ whole genome shotgun (WGS) entry which is preliminary data.</text>
</comment>
<proteinExistence type="predicted"/>
<dbReference type="PANTHER" id="PTHR11702">
    <property type="entry name" value="DEVELOPMENTALLY REGULATED GTP-BINDING PROTEIN-RELATED"/>
    <property type="match status" value="1"/>
</dbReference>
<sequence>MCVFSVGVGLRDVVQRHPSKRIAASGGGNSQARRIVGEPGRNVSIEVPVGVSVIDDFGRILGELNVEGSSVLVARGGPGGSPTNQYNGARGQAHSVILDLKLIADVGLVGFPNAGKSTLLKAISRANPKIASYPFTTVRPSVGVLEYGDLRQVTMADLPGLIEGAHANVGMGHRFLKHVERTKMLLLVVDALGFRLSAQHRHRSCLETIILLNKELELYKEDLLLKPAVLVINKLDLPGADVIFRHIKDVLPDLSGKSLSSLSSCLVSSSQTSIKVDCNGKMLLLYKNLTGLVGRLLGMKLDPTTLTPLRGTGLDSRTAVQRDGVGLAGTRVFALTGVSLDWGVVCSVCGCLVGVDFAAPDCSPLSTTTGAMRVGHLVGKSNPPGAYLMLWLYRSSYDVHGMGPSKDVLVRLCSVRLAVLKPGLLPTQLLDVCCIFLRILLERSFGPMKRAMKLRRGWSLGTSNWGGESSESYRVLRRTGNQEAWLPALLYFSAIPSSASIVRLGSGHSRCELGIWILRVGGIVKSARIYVSCLWQHLAVHWAQQVRARHLDPPSGWHSEERQDIRLLSMAAYSKVLQEVPEELRPNKSLQFDDVLGISARSDVKSVQRVKQRLRELLDLYAQQQADLAAVENEAVARLSAHVAEVGPRLV</sequence>
<dbReference type="SUPFAM" id="SSF52540">
    <property type="entry name" value="P-loop containing nucleoside triphosphate hydrolases"/>
    <property type="match status" value="1"/>
</dbReference>
<keyword evidence="1" id="KW-0547">Nucleotide-binding</keyword>
<reference evidence="6 7" key="1">
    <citation type="submission" date="2023-02" db="EMBL/GenBank/DDBJ databases">
        <title>LHISI_Scaffold_Assembly.</title>
        <authorList>
            <person name="Stuart O.P."/>
            <person name="Cleave R."/>
            <person name="Magrath M.J.L."/>
            <person name="Mikheyev A.S."/>
        </authorList>
    </citation>
    <scope>NUCLEOTIDE SEQUENCE [LARGE SCALE GENOMIC DNA]</scope>
    <source>
        <strain evidence="6">Daus_M_001</strain>
        <tissue evidence="6">Leg muscle</tissue>
    </source>
</reference>
<name>A0ABQ9GNE8_9NEOP</name>
<evidence type="ECO:0000259" key="4">
    <source>
        <dbReference type="PROSITE" id="PS51710"/>
    </source>
</evidence>
<dbReference type="InterPro" id="IPR036726">
    <property type="entry name" value="GTP1_OBG_dom_sf"/>
</dbReference>
<keyword evidence="7" id="KW-1185">Reference proteome</keyword>